<dbReference type="Pfam" id="PF12833">
    <property type="entry name" value="HTH_18"/>
    <property type="match status" value="1"/>
</dbReference>
<dbReference type="CDD" id="cd17536">
    <property type="entry name" value="REC_YesN-like"/>
    <property type="match status" value="1"/>
</dbReference>
<evidence type="ECO:0000259" key="5">
    <source>
        <dbReference type="PROSITE" id="PS01124"/>
    </source>
</evidence>
<dbReference type="SUPFAM" id="SSF52172">
    <property type="entry name" value="CheY-like"/>
    <property type="match status" value="1"/>
</dbReference>
<proteinExistence type="predicted"/>
<organism evidence="7 8">
    <name type="scientific">Paenibacillus artemisiicola</name>
    <dbReference type="NCBI Taxonomy" id="1172618"/>
    <lineage>
        <taxon>Bacteria</taxon>
        <taxon>Bacillati</taxon>
        <taxon>Bacillota</taxon>
        <taxon>Bacilli</taxon>
        <taxon>Bacillales</taxon>
        <taxon>Paenibacillaceae</taxon>
        <taxon>Paenibacillus</taxon>
    </lineage>
</organism>
<dbReference type="SMART" id="SM00448">
    <property type="entry name" value="REC"/>
    <property type="match status" value="1"/>
</dbReference>
<dbReference type="InterPro" id="IPR018062">
    <property type="entry name" value="HTH_AraC-typ_CS"/>
</dbReference>
<keyword evidence="3" id="KW-0804">Transcription</keyword>
<keyword evidence="4" id="KW-0597">Phosphoprotein</keyword>
<gene>
    <name evidence="7" type="ORF">I8J29_04155</name>
</gene>
<dbReference type="Pfam" id="PF00072">
    <property type="entry name" value="Response_reg"/>
    <property type="match status" value="1"/>
</dbReference>
<keyword evidence="1" id="KW-0805">Transcription regulation</keyword>
<feature type="modified residue" description="4-aspartylphosphate" evidence="4">
    <location>
        <position position="56"/>
    </location>
</feature>
<dbReference type="SUPFAM" id="SSF46689">
    <property type="entry name" value="Homeodomain-like"/>
    <property type="match status" value="1"/>
</dbReference>
<dbReference type="InterPro" id="IPR018060">
    <property type="entry name" value="HTH_AraC"/>
</dbReference>
<evidence type="ECO:0000256" key="1">
    <source>
        <dbReference type="ARBA" id="ARBA00023015"/>
    </source>
</evidence>
<keyword evidence="8" id="KW-1185">Reference proteome</keyword>
<reference evidence="7 8" key="1">
    <citation type="submission" date="2021-03" db="EMBL/GenBank/DDBJ databases">
        <title>Paenibacillus artemisicola MWE-103 whole genome sequence.</title>
        <authorList>
            <person name="Ham Y.J."/>
        </authorList>
    </citation>
    <scope>NUCLEOTIDE SEQUENCE [LARGE SCALE GENOMIC DNA]</scope>
    <source>
        <strain evidence="7 8">MWE-103</strain>
    </source>
</reference>
<feature type="domain" description="HTH araC/xylS-type" evidence="5">
    <location>
        <begin position="435"/>
        <end position="533"/>
    </location>
</feature>
<evidence type="ECO:0000313" key="8">
    <source>
        <dbReference type="Proteomes" id="UP000670947"/>
    </source>
</evidence>
<dbReference type="Pfam" id="PF17853">
    <property type="entry name" value="GGDEF_2"/>
    <property type="match status" value="1"/>
</dbReference>
<feature type="domain" description="Response regulatory" evidence="6">
    <location>
        <begin position="4"/>
        <end position="121"/>
    </location>
</feature>
<sequence>MEMNVFVVDDEERQRRSIVKHTAWERYRMRVTGEWESADEALADARQQQPDLLITDIRLLGTDGLELASRMRTINPRMRIVMVTGYEEFRYAKTALDIGVDAFLVKPILFDELHAVLDRIYQEERAKRLTTRETTEMKEQLDAFKPIAQEQFVQELLHGLVVGEAAARSRADTLGLFAAEGPRCAATIVIQGDRASSLPMEEQLRRERSRLERAAQEACGSLLELRTTSQRGNIVLILQGGEAGEFERDMMRCALRVGEEIERLGIDNARIGIGPPAAKLSQLSESFRLAQRAVNLRLIGCEERVYSWKMLMEQGAGLAKSLEELTDDFYEMLGAGDSQNSLTLLGELLNSLAANLRMQGTELRSYCMRLISGAYRAASEIGEAHRRFGSERKLWEQLLECREEPELLQETVRILRDVSHFIAERKKSHAQVVVQKAIGYMNERFHENLSLRSVAESVFLSPGYLGALFRTELGTSFTDQLIRIRIQRAKDMLLRPELKLYEVAERAGYQNIGYFTGLFKRVTGYSPKEYRDFHGYTQAE</sequence>
<evidence type="ECO:0000256" key="3">
    <source>
        <dbReference type="ARBA" id="ARBA00023163"/>
    </source>
</evidence>
<comment type="caution">
    <text evidence="7">The sequence shown here is derived from an EMBL/GenBank/DDBJ whole genome shotgun (WGS) entry which is preliminary data.</text>
</comment>
<dbReference type="SMART" id="SM00342">
    <property type="entry name" value="HTH_ARAC"/>
    <property type="match status" value="1"/>
</dbReference>
<dbReference type="Gene3D" id="1.10.10.60">
    <property type="entry name" value="Homeodomain-like"/>
    <property type="match status" value="2"/>
</dbReference>
<dbReference type="PRINTS" id="PR00032">
    <property type="entry name" value="HTHARAC"/>
</dbReference>
<dbReference type="PROSITE" id="PS50110">
    <property type="entry name" value="RESPONSE_REGULATORY"/>
    <property type="match status" value="1"/>
</dbReference>
<dbReference type="PANTHER" id="PTHR43280">
    <property type="entry name" value="ARAC-FAMILY TRANSCRIPTIONAL REGULATOR"/>
    <property type="match status" value="1"/>
</dbReference>
<keyword evidence="2" id="KW-0238">DNA-binding</keyword>
<evidence type="ECO:0000256" key="4">
    <source>
        <dbReference type="PROSITE-ProRule" id="PRU00169"/>
    </source>
</evidence>
<dbReference type="Gene3D" id="3.40.50.2300">
    <property type="match status" value="1"/>
</dbReference>
<dbReference type="PROSITE" id="PS01124">
    <property type="entry name" value="HTH_ARAC_FAMILY_2"/>
    <property type="match status" value="1"/>
</dbReference>
<dbReference type="RefSeq" id="WP_208846410.1">
    <property type="nucleotide sequence ID" value="NZ_JAGGDJ010000002.1"/>
</dbReference>
<dbReference type="PANTHER" id="PTHR43280:SF28">
    <property type="entry name" value="HTH-TYPE TRANSCRIPTIONAL ACTIVATOR RHAS"/>
    <property type="match status" value="1"/>
</dbReference>
<evidence type="ECO:0000313" key="7">
    <source>
        <dbReference type="EMBL" id="MBO7743374.1"/>
    </source>
</evidence>
<dbReference type="Proteomes" id="UP000670947">
    <property type="component" value="Unassembled WGS sequence"/>
</dbReference>
<dbReference type="InterPro" id="IPR041522">
    <property type="entry name" value="CdaR_GGDEF"/>
</dbReference>
<dbReference type="InterPro" id="IPR011006">
    <property type="entry name" value="CheY-like_superfamily"/>
</dbReference>
<protein>
    <submittedName>
        <fullName evidence="7">Response regulator</fullName>
    </submittedName>
</protein>
<dbReference type="InterPro" id="IPR001789">
    <property type="entry name" value="Sig_transdc_resp-reg_receiver"/>
</dbReference>
<dbReference type="EMBL" id="JAGGDJ010000002">
    <property type="protein sequence ID" value="MBO7743374.1"/>
    <property type="molecule type" value="Genomic_DNA"/>
</dbReference>
<dbReference type="InterPro" id="IPR009057">
    <property type="entry name" value="Homeodomain-like_sf"/>
</dbReference>
<accession>A0ABS3W4Z3</accession>
<evidence type="ECO:0000259" key="6">
    <source>
        <dbReference type="PROSITE" id="PS50110"/>
    </source>
</evidence>
<evidence type="ECO:0000256" key="2">
    <source>
        <dbReference type="ARBA" id="ARBA00023125"/>
    </source>
</evidence>
<name>A0ABS3W4Z3_9BACL</name>
<dbReference type="InterPro" id="IPR020449">
    <property type="entry name" value="Tscrpt_reg_AraC-type_HTH"/>
</dbReference>
<dbReference type="PROSITE" id="PS00041">
    <property type="entry name" value="HTH_ARAC_FAMILY_1"/>
    <property type="match status" value="1"/>
</dbReference>